<evidence type="ECO:0000313" key="2">
    <source>
        <dbReference type="Proteomes" id="UP001175228"/>
    </source>
</evidence>
<accession>A0AA39QNC9</accession>
<organism evidence="1 2">
    <name type="scientific">Armillaria luteobubalina</name>
    <dbReference type="NCBI Taxonomy" id="153913"/>
    <lineage>
        <taxon>Eukaryota</taxon>
        <taxon>Fungi</taxon>
        <taxon>Dikarya</taxon>
        <taxon>Basidiomycota</taxon>
        <taxon>Agaricomycotina</taxon>
        <taxon>Agaricomycetes</taxon>
        <taxon>Agaricomycetidae</taxon>
        <taxon>Agaricales</taxon>
        <taxon>Marasmiineae</taxon>
        <taxon>Physalacriaceae</taxon>
        <taxon>Armillaria</taxon>
    </lineage>
</organism>
<gene>
    <name evidence="1" type="ORF">EDD18DRAFT_1098836</name>
</gene>
<protein>
    <submittedName>
        <fullName evidence="1">Uncharacterized protein</fullName>
    </submittedName>
</protein>
<comment type="caution">
    <text evidence="1">The sequence shown here is derived from an EMBL/GenBank/DDBJ whole genome shotgun (WGS) entry which is preliminary data.</text>
</comment>
<dbReference type="EMBL" id="JAUEPU010000002">
    <property type="protein sequence ID" value="KAK0505479.1"/>
    <property type="molecule type" value="Genomic_DNA"/>
</dbReference>
<sequence length="140" mass="16262">MFHPLAPPLGPPYGQPQKVPWHVMIIVILVADSPLSSHRSSQSWRPCLVPVIVCEDEGGEYAEWRDPVYGLDAYRRMEDSDRKPKRWTVLKSRLGYWYNIARRRQLLTSRFLTCFCNGCETSLSRYFAFPGFYVAVAYVK</sequence>
<name>A0AA39QNC9_9AGAR</name>
<evidence type="ECO:0000313" key="1">
    <source>
        <dbReference type="EMBL" id="KAK0505479.1"/>
    </source>
</evidence>
<dbReference type="AlphaFoldDB" id="A0AA39QNC9"/>
<keyword evidence="2" id="KW-1185">Reference proteome</keyword>
<dbReference type="Proteomes" id="UP001175228">
    <property type="component" value="Unassembled WGS sequence"/>
</dbReference>
<reference evidence="1" key="1">
    <citation type="submission" date="2023-06" db="EMBL/GenBank/DDBJ databases">
        <authorList>
            <consortium name="Lawrence Berkeley National Laboratory"/>
            <person name="Ahrendt S."/>
            <person name="Sahu N."/>
            <person name="Indic B."/>
            <person name="Wong-Bajracharya J."/>
            <person name="Merenyi Z."/>
            <person name="Ke H.-M."/>
            <person name="Monk M."/>
            <person name="Kocsube S."/>
            <person name="Drula E."/>
            <person name="Lipzen A."/>
            <person name="Balint B."/>
            <person name="Henrissat B."/>
            <person name="Andreopoulos B."/>
            <person name="Martin F.M."/>
            <person name="Harder C.B."/>
            <person name="Rigling D."/>
            <person name="Ford K.L."/>
            <person name="Foster G.D."/>
            <person name="Pangilinan J."/>
            <person name="Papanicolaou A."/>
            <person name="Barry K."/>
            <person name="LaButti K."/>
            <person name="Viragh M."/>
            <person name="Koriabine M."/>
            <person name="Yan M."/>
            <person name="Riley R."/>
            <person name="Champramary S."/>
            <person name="Plett K.L."/>
            <person name="Tsai I.J."/>
            <person name="Slot J."/>
            <person name="Sipos G."/>
            <person name="Plett J."/>
            <person name="Nagy L.G."/>
            <person name="Grigoriev I.V."/>
        </authorList>
    </citation>
    <scope>NUCLEOTIDE SEQUENCE</scope>
    <source>
        <strain evidence="1">HWK02</strain>
    </source>
</reference>
<proteinExistence type="predicted"/>